<feature type="transmembrane region" description="Helical" evidence="1">
    <location>
        <begin position="119"/>
        <end position="141"/>
    </location>
</feature>
<keyword evidence="4" id="KW-1185">Reference proteome</keyword>
<dbReference type="RefSeq" id="WP_164031282.1">
    <property type="nucleotide sequence ID" value="NZ_JAABOQ010000003.1"/>
</dbReference>
<sequence>MISLNKTVAYTKSWPKVLLTSFIIGGGLSAALILLEPFDTSEATMSYKELRLAGYTFCIVIPASIFHLAGNAVYKKQKNRWFIVNEVTYMVLCLFTVISSCFLYNVYVVNNSTATTSGWIYFMKYYGLPFIPLLGPPWMYLRSKFGEIIVPTANEGKSSEVVITISGENKSESISLNFSDFVFAQAQQNYVAINYIAEGELKQEMIRSTLANLTKQIPDAWQVHRSYLVNLDFLKSVEGNARKRSMTLTTPAEPIPISQKYYEALKNRLSKSSQNLQK</sequence>
<dbReference type="EMBL" id="JAABOQ010000003">
    <property type="protein sequence ID" value="NER17117.1"/>
    <property type="molecule type" value="Genomic_DNA"/>
</dbReference>
<name>A0A6M0CNR4_9FLAO</name>
<accession>A0A6M0CNR4</accession>
<dbReference type="GO" id="GO:0000156">
    <property type="term" value="F:phosphorelay response regulator activity"/>
    <property type="evidence" value="ECO:0007669"/>
    <property type="project" value="InterPro"/>
</dbReference>
<gene>
    <name evidence="3" type="ORF">GWK10_07840</name>
</gene>
<dbReference type="Proteomes" id="UP000474296">
    <property type="component" value="Unassembled WGS sequence"/>
</dbReference>
<dbReference type="GO" id="GO:0003677">
    <property type="term" value="F:DNA binding"/>
    <property type="evidence" value="ECO:0007669"/>
    <property type="project" value="InterPro"/>
</dbReference>
<feature type="transmembrane region" description="Helical" evidence="1">
    <location>
        <begin position="16"/>
        <end position="34"/>
    </location>
</feature>
<evidence type="ECO:0000313" key="3">
    <source>
        <dbReference type="EMBL" id="NER17117.1"/>
    </source>
</evidence>
<dbReference type="SMART" id="SM00850">
    <property type="entry name" value="LytTR"/>
    <property type="match status" value="1"/>
</dbReference>
<feature type="domain" description="HTH LytTR-type" evidence="2">
    <location>
        <begin position="165"/>
        <end position="271"/>
    </location>
</feature>
<protein>
    <recommendedName>
        <fullName evidence="2">HTH LytTR-type domain-containing protein</fullName>
    </recommendedName>
</protein>
<evidence type="ECO:0000256" key="1">
    <source>
        <dbReference type="SAM" id="Phobius"/>
    </source>
</evidence>
<dbReference type="InterPro" id="IPR046947">
    <property type="entry name" value="LytR-like"/>
</dbReference>
<evidence type="ECO:0000313" key="4">
    <source>
        <dbReference type="Proteomes" id="UP000474296"/>
    </source>
</evidence>
<evidence type="ECO:0000259" key="2">
    <source>
        <dbReference type="PROSITE" id="PS50930"/>
    </source>
</evidence>
<comment type="caution">
    <text evidence="3">The sequence shown here is derived from an EMBL/GenBank/DDBJ whole genome shotgun (WGS) entry which is preliminary data.</text>
</comment>
<dbReference type="PROSITE" id="PS50930">
    <property type="entry name" value="HTH_LYTTR"/>
    <property type="match status" value="1"/>
</dbReference>
<dbReference type="Pfam" id="PF04397">
    <property type="entry name" value="LytTR"/>
    <property type="match status" value="1"/>
</dbReference>
<dbReference type="AlphaFoldDB" id="A0A6M0CNR4"/>
<reference evidence="3 4" key="1">
    <citation type="submission" date="2020-01" db="EMBL/GenBank/DDBJ databases">
        <title>Spongiivirga citrea KCTC 32990T.</title>
        <authorList>
            <person name="Wang G."/>
        </authorList>
    </citation>
    <scope>NUCLEOTIDE SEQUENCE [LARGE SCALE GENOMIC DNA]</scope>
    <source>
        <strain evidence="3 4">KCTC 32990</strain>
    </source>
</reference>
<proteinExistence type="predicted"/>
<keyword evidence="1" id="KW-0812">Transmembrane</keyword>
<feature type="transmembrane region" description="Helical" evidence="1">
    <location>
        <begin position="54"/>
        <end position="74"/>
    </location>
</feature>
<keyword evidence="1" id="KW-1133">Transmembrane helix</keyword>
<keyword evidence="1" id="KW-0472">Membrane</keyword>
<dbReference type="PANTHER" id="PTHR37299:SF1">
    <property type="entry name" value="STAGE 0 SPORULATION PROTEIN A HOMOLOG"/>
    <property type="match status" value="1"/>
</dbReference>
<dbReference type="Gene3D" id="2.40.50.1020">
    <property type="entry name" value="LytTr DNA-binding domain"/>
    <property type="match status" value="1"/>
</dbReference>
<feature type="transmembrane region" description="Helical" evidence="1">
    <location>
        <begin position="86"/>
        <end position="107"/>
    </location>
</feature>
<dbReference type="PANTHER" id="PTHR37299">
    <property type="entry name" value="TRANSCRIPTIONAL REGULATOR-RELATED"/>
    <property type="match status" value="1"/>
</dbReference>
<dbReference type="InterPro" id="IPR007492">
    <property type="entry name" value="LytTR_DNA-bd_dom"/>
</dbReference>
<organism evidence="3 4">
    <name type="scientific">Spongiivirga citrea</name>
    <dbReference type="NCBI Taxonomy" id="1481457"/>
    <lineage>
        <taxon>Bacteria</taxon>
        <taxon>Pseudomonadati</taxon>
        <taxon>Bacteroidota</taxon>
        <taxon>Flavobacteriia</taxon>
        <taxon>Flavobacteriales</taxon>
        <taxon>Flavobacteriaceae</taxon>
        <taxon>Spongiivirga</taxon>
    </lineage>
</organism>